<proteinExistence type="inferred from homology"/>
<dbReference type="EMBL" id="NBIV01000351">
    <property type="protein sequence ID" value="PXF40152.1"/>
    <property type="molecule type" value="Genomic_DNA"/>
</dbReference>
<keyword evidence="5" id="KW-1185">Reference proteome</keyword>
<dbReference type="PANTHER" id="PTHR11783">
    <property type="entry name" value="SULFOTRANSFERASE SULT"/>
    <property type="match status" value="1"/>
</dbReference>
<dbReference type="Gene3D" id="3.40.50.300">
    <property type="entry name" value="P-loop containing nucleotide triphosphate hydrolases"/>
    <property type="match status" value="1"/>
</dbReference>
<protein>
    <submittedName>
        <fullName evidence="4">3-alpha-hydroxysteroid sulfotransferase</fullName>
    </submittedName>
</protein>
<evidence type="ECO:0000259" key="3">
    <source>
        <dbReference type="Pfam" id="PF00685"/>
    </source>
</evidence>
<dbReference type="InterPro" id="IPR027417">
    <property type="entry name" value="P-loop_NTPase"/>
</dbReference>
<dbReference type="Pfam" id="PF00685">
    <property type="entry name" value="Sulfotransfer_1"/>
    <property type="match status" value="1"/>
</dbReference>
<feature type="domain" description="Sulfotransferase" evidence="3">
    <location>
        <begin position="54"/>
        <end position="268"/>
    </location>
</feature>
<gene>
    <name evidence="4" type="ORF">BWQ96_10120</name>
</gene>
<reference evidence="4 5" key="1">
    <citation type="journal article" date="2018" name="Mol. Biol. Evol.">
        <title>Analysis of the draft genome of the red seaweed Gracilariopsis chorda provides insights into genome size evolution in Rhodophyta.</title>
        <authorList>
            <person name="Lee J."/>
            <person name="Yang E.C."/>
            <person name="Graf L."/>
            <person name="Yang J.H."/>
            <person name="Qiu H."/>
            <person name="Zel Zion U."/>
            <person name="Chan C.X."/>
            <person name="Stephens T.G."/>
            <person name="Weber A.P.M."/>
            <person name="Boo G.H."/>
            <person name="Boo S.M."/>
            <person name="Kim K.M."/>
            <person name="Shin Y."/>
            <person name="Jung M."/>
            <person name="Lee S.J."/>
            <person name="Yim H.S."/>
            <person name="Lee J.H."/>
            <person name="Bhattacharya D."/>
            <person name="Yoon H.S."/>
        </authorList>
    </citation>
    <scope>NUCLEOTIDE SEQUENCE [LARGE SCALE GENOMIC DNA]</scope>
    <source>
        <strain evidence="4 5">SKKU-2015</strain>
        <tissue evidence="4">Whole body</tissue>
    </source>
</reference>
<evidence type="ECO:0000256" key="1">
    <source>
        <dbReference type="ARBA" id="ARBA00005771"/>
    </source>
</evidence>
<evidence type="ECO:0000256" key="2">
    <source>
        <dbReference type="ARBA" id="ARBA00022679"/>
    </source>
</evidence>
<comment type="similarity">
    <text evidence="1">Belongs to the sulfotransferase 1 family.</text>
</comment>
<dbReference type="InterPro" id="IPR000863">
    <property type="entry name" value="Sulfotransferase_dom"/>
</dbReference>
<name>A0A2V3IDJ1_9FLOR</name>
<comment type="caution">
    <text evidence="4">The sequence shown here is derived from an EMBL/GenBank/DDBJ whole genome shotgun (WGS) entry which is preliminary data.</text>
</comment>
<dbReference type="GO" id="GO:0008146">
    <property type="term" value="F:sulfotransferase activity"/>
    <property type="evidence" value="ECO:0007669"/>
    <property type="project" value="InterPro"/>
</dbReference>
<dbReference type="AlphaFoldDB" id="A0A2V3IDJ1"/>
<organism evidence="4 5">
    <name type="scientific">Gracilariopsis chorda</name>
    <dbReference type="NCBI Taxonomy" id="448386"/>
    <lineage>
        <taxon>Eukaryota</taxon>
        <taxon>Rhodophyta</taxon>
        <taxon>Florideophyceae</taxon>
        <taxon>Rhodymeniophycidae</taxon>
        <taxon>Gracilariales</taxon>
        <taxon>Gracilariaceae</taxon>
        <taxon>Gracilariopsis</taxon>
    </lineage>
</organism>
<dbReference type="STRING" id="448386.A0A2V3IDJ1"/>
<evidence type="ECO:0000313" key="5">
    <source>
        <dbReference type="Proteomes" id="UP000247409"/>
    </source>
</evidence>
<dbReference type="Proteomes" id="UP000247409">
    <property type="component" value="Unassembled WGS sequence"/>
</dbReference>
<sequence length="352" mass="40477">MDSNSNQAVPAGLQRPSFSDLRAEARRILNLYWGKQVRTFPKPTGFSVYHPRSTDIIVVTNPKAGTTLLQNMTYQIAVATGGAPHFDPDGTNFDDINYVAPWVDYGPEFGRLECDSDPRIFKTHGRLKNFDLQKAKYIYCMRDPMRFSGSQMDFLFDIMSEVKVTDPKLREELLQEHVRQRLLGNYDEKIRVLYGKEKGEPGDWFLNVKEWTERPHKNVLILFYENVVRDLRGTALCIANFMGRKLTKEGLERVVSRCERKAMVGNPKFDCGVEAVVFKVEGAQKAKAEGRDGFAKIPIREELVKEIGKMLKATTGFEKYEDLREHLMARQERLFPDTSHRCDSENHTKDDP</sequence>
<dbReference type="SUPFAM" id="SSF52540">
    <property type="entry name" value="P-loop containing nucleoside triphosphate hydrolases"/>
    <property type="match status" value="1"/>
</dbReference>
<dbReference type="OrthoDB" id="5334at2759"/>
<keyword evidence="2 4" id="KW-0808">Transferase</keyword>
<evidence type="ECO:0000313" key="4">
    <source>
        <dbReference type="EMBL" id="PXF40152.1"/>
    </source>
</evidence>
<accession>A0A2V3IDJ1</accession>